<evidence type="ECO:0000256" key="7">
    <source>
        <dbReference type="ARBA" id="ARBA00023136"/>
    </source>
</evidence>
<evidence type="ECO:0000256" key="6">
    <source>
        <dbReference type="ARBA" id="ARBA00022989"/>
    </source>
</evidence>
<keyword evidence="5 10" id="KW-0552">Olfaction</keyword>
<sequence length="435" mass="50780">MSIARIFEYLKVKLDDGEKDSALKCSYVKKVELALSLIASWPHKEFGNPKLDASLAKYNLLLCFMATILPISGVTYMWYYRDIITFFDMGHIYLTILLNLLYFQRIALSRTDRYRQTIKEFLEKFHLLYVKDKSKYATELYDQIDVLSKIFTIFVLSQMSCGIFLFNFMPCFNNYSKGMFGENRVPNSTFEHAVYYYSPIDDIYTTEKGYWMLFIFNIYMSYNVSCGLCAFDLLLSLIVFQIWGQLKLLKHNLQIFPLPKMQDGDNKQPLLYSNEENEHIRRLLSENISHHKYILDFTDKCSNAFSEYLFLFYAFHQVTGCVLLLEVSKLSPEALAKYGPLTIIMFQQLIQVSLVFEIVSAKSEQLVDAVYELPWEYMNTSNRRTVMIFLHKVQTTISLKACKVVPVGIQTMTGIMKKSFSYFMMLTTFAAGDRN</sequence>
<dbReference type="GO" id="GO:0004984">
    <property type="term" value="F:olfactory receptor activity"/>
    <property type="evidence" value="ECO:0007669"/>
    <property type="project" value="InterPro"/>
</dbReference>
<keyword evidence="8 10" id="KW-0675">Receptor</keyword>
<keyword evidence="9 10" id="KW-0807">Transducer</keyword>
<dbReference type="GO" id="GO:0005549">
    <property type="term" value="F:odorant binding"/>
    <property type="evidence" value="ECO:0007669"/>
    <property type="project" value="InterPro"/>
</dbReference>
<dbReference type="InterPro" id="IPR004117">
    <property type="entry name" value="7tm6_olfct_rcpt"/>
</dbReference>
<accession>A0A0K8TVG0</accession>
<dbReference type="AlphaFoldDB" id="A0A0K8TVG0"/>
<evidence type="ECO:0000256" key="5">
    <source>
        <dbReference type="ARBA" id="ARBA00022725"/>
    </source>
</evidence>
<comment type="caution">
    <text evidence="10">Lacks conserved residue(s) required for the propagation of feature annotation.</text>
</comment>
<feature type="transmembrane region" description="Helical" evidence="10">
    <location>
        <begin position="150"/>
        <end position="169"/>
    </location>
</feature>
<proteinExistence type="inferred from homology"/>
<protein>
    <recommendedName>
        <fullName evidence="10">Odorant receptor</fullName>
    </recommendedName>
</protein>
<evidence type="ECO:0000256" key="1">
    <source>
        <dbReference type="ARBA" id="ARBA00004651"/>
    </source>
</evidence>
<feature type="transmembrane region" description="Helical" evidence="10">
    <location>
        <begin position="58"/>
        <end position="79"/>
    </location>
</feature>
<dbReference type="PANTHER" id="PTHR21137:SF35">
    <property type="entry name" value="ODORANT RECEPTOR 19A-RELATED"/>
    <property type="match status" value="1"/>
</dbReference>
<feature type="transmembrane region" description="Helical" evidence="10">
    <location>
        <begin position="91"/>
        <end position="108"/>
    </location>
</feature>
<keyword evidence="6 10" id="KW-1133">Transmembrane helix</keyword>
<dbReference type="PANTHER" id="PTHR21137">
    <property type="entry name" value="ODORANT RECEPTOR"/>
    <property type="match status" value="1"/>
</dbReference>
<evidence type="ECO:0000256" key="10">
    <source>
        <dbReference type="RuleBase" id="RU351113"/>
    </source>
</evidence>
<organism evidence="11">
    <name type="scientific">Epiphyas postvittana</name>
    <name type="common">Light brown apple moth</name>
    <dbReference type="NCBI Taxonomy" id="65032"/>
    <lineage>
        <taxon>Eukaryota</taxon>
        <taxon>Metazoa</taxon>
        <taxon>Ecdysozoa</taxon>
        <taxon>Arthropoda</taxon>
        <taxon>Hexapoda</taxon>
        <taxon>Insecta</taxon>
        <taxon>Pterygota</taxon>
        <taxon>Neoptera</taxon>
        <taxon>Endopterygota</taxon>
        <taxon>Lepidoptera</taxon>
        <taxon>Glossata</taxon>
        <taxon>Ditrysia</taxon>
        <taxon>Tortricoidea</taxon>
        <taxon>Tortricidae</taxon>
        <taxon>Tortricinae</taxon>
        <taxon>Epiphyas</taxon>
    </lineage>
</organism>
<evidence type="ECO:0000256" key="3">
    <source>
        <dbReference type="ARBA" id="ARBA00022606"/>
    </source>
</evidence>
<dbReference type="GO" id="GO:0007165">
    <property type="term" value="P:signal transduction"/>
    <property type="evidence" value="ECO:0007669"/>
    <property type="project" value="UniProtKB-KW"/>
</dbReference>
<evidence type="ECO:0000256" key="2">
    <source>
        <dbReference type="ARBA" id="ARBA00022475"/>
    </source>
</evidence>
<reference evidence="11" key="1">
    <citation type="journal article" date="2015" name="PLoS ONE">
        <title>The Peripheral Olfactory Repertoire of the Lightbrown Apple Moth, Epiphyas postvittana.</title>
        <authorList>
            <person name="Corcoran J.A."/>
            <person name="Jordan M.D."/>
            <person name="Thrimawithana A.H."/>
            <person name="Crowhurst R.N."/>
            <person name="Newcomb R.D."/>
        </authorList>
    </citation>
    <scope>NUCLEOTIDE SEQUENCE</scope>
</reference>
<dbReference type="Pfam" id="PF02949">
    <property type="entry name" value="7tm_6"/>
    <property type="match status" value="1"/>
</dbReference>
<keyword evidence="7 10" id="KW-0472">Membrane</keyword>
<comment type="subcellular location">
    <subcellularLocation>
        <location evidence="1 10">Cell membrane</location>
        <topology evidence="1 10">Multi-pass membrane protein</topology>
    </subcellularLocation>
</comment>
<evidence type="ECO:0000313" key="11">
    <source>
        <dbReference type="EMBL" id="JAI18060.1"/>
    </source>
</evidence>
<dbReference type="EMBL" id="GCVX01000170">
    <property type="protein sequence ID" value="JAI18060.1"/>
    <property type="molecule type" value="Transcribed_RNA"/>
</dbReference>
<evidence type="ECO:0000256" key="4">
    <source>
        <dbReference type="ARBA" id="ARBA00022692"/>
    </source>
</evidence>
<comment type="similarity">
    <text evidence="10">Belongs to the insect chemoreceptor superfamily. Heteromeric odorant receptor channel (TC 1.A.69) family.</text>
</comment>
<feature type="transmembrane region" description="Helical" evidence="10">
    <location>
        <begin position="220"/>
        <end position="243"/>
    </location>
</feature>
<keyword evidence="4 10" id="KW-0812">Transmembrane</keyword>
<dbReference type="GO" id="GO:0005886">
    <property type="term" value="C:plasma membrane"/>
    <property type="evidence" value="ECO:0007669"/>
    <property type="project" value="UniProtKB-SubCell"/>
</dbReference>
<name>A0A0K8TVG0_EPIPO</name>
<keyword evidence="3 10" id="KW-0716">Sensory transduction</keyword>
<evidence type="ECO:0000256" key="9">
    <source>
        <dbReference type="ARBA" id="ARBA00023224"/>
    </source>
</evidence>
<keyword evidence="2" id="KW-1003">Cell membrane</keyword>
<evidence type="ECO:0000256" key="8">
    <source>
        <dbReference type="ARBA" id="ARBA00023170"/>
    </source>
</evidence>